<evidence type="ECO:0000313" key="1">
    <source>
        <dbReference type="EMBL" id="CAH0998070.1"/>
    </source>
</evidence>
<accession>A0ABM9AW65</accession>
<name>A0ABM9AW65_9BACT</name>
<gene>
    <name evidence="1" type="ORF">EMA8858_04208</name>
</gene>
<reference evidence="1" key="1">
    <citation type="submission" date="2021-12" db="EMBL/GenBank/DDBJ databases">
        <authorList>
            <person name="Rodrigo-Torres L."/>
            <person name="Arahal R. D."/>
            <person name="Lucena T."/>
        </authorList>
    </citation>
    <scope>NUCLEOTIDE SEQUENCE</scope>
    <source>
        <strain evidence="1">CECT 8858</strain>
    </source>
</reference>
<dbReference type="EMBL" id="CAKLPY010000021">
    <property type="protein sequence ID" value="CAH0998070.1"/>
    <property type="molecule type" value="Genomic_DNA"/>
</dbReference>
<evidence type="ECO:0000313" key="2">
    <source>
        <dbReference type="Proteomes" id="UP000837932"/>
    </source>
</evidence>
<keyword evidence="2" id="KW-1185">Reference proteome</keyword>
<sequence length="57" mass="6692">MENKKMTYFVDKWKVFKANQSNGMVSIPISFMDDLIYEIVKKTLNEEISRLNNSSSK</sequence>
<dbReference type="Proteomes" id="UP000837932">
    <property type="component" value="Unassembled WGS sequence"/>
</dbReference>
<comment type="caution">
    <text evidence="1">The sequence shown here is derived from an EMBL/GenBank/DDBJ whole genome shotgun (WGS) entry which is preliminary data.</text>
</comment>
<protein>
    <submittedName>
        <fullName evidence="1">Uncharacterized protein</fullName>
    </submittedName>
</protein>
<organism evidence="1 2">
    <name type="scientific">Emticicia aquatica</name>
    <dbReference type="NCBI Taxonomy" id="1681835"/>
    <lineage>
        <taxon>Bacteria</taxon>
        <taxon>Pseudomonadati</taxon>
        <taxon>Bacteroidota</taxon>
        <taxon>Cytophagia</taxon>
        <taxon>Cytophagales</taxon>
        <taxon>Leadbetterellaceae</taxon>
        <taxon>Emticicia</taxon>
    </lineage>
</organism>
<proteinExistence type="predicted"/>